<sequence>MCANAIEWRIASAGNPVNVVAPRCPEYTDAKMLPAMATPRVPPSSRVVSLTAEPTLALSAGSDPMMASVAGAEQQHLQGDLGVGRRGVRRGRPCQAGGDDGGGADPLGQPRPQDAGQRDRGGDRQQSHAALKCRVCRRRSGAPCTRFPTRAGSMLPVLQSVAWFGLDRLDPIGDGPTAPLNGFLAGFLSVSTRAAPPAWKRRSHRNRRPPFRVRRDPRSARRGAG</sequence>
<name>A0A1X1ZH82_9MYCO</name>
<evidence type="ECO:0000313" key="2">
    <source>
        <dbReference type="EMBL" id="ORW22757.1"/>
    </source>
</evidence>
<feature type="region of interest" description="Disordered" evidence="1">
    <location>
        <begin position="194"/>
        <end position="225"/>
    </location>
</feature>
<dbReference type="Proteomes" id="UP000193529">
    <property type="component" value="Unassembled WGS sequence"/>
</dbReference>
<evidence type="ECO:0000256" key="1">
    <source>
        <dbReference type="SAM" id="MobiDB-lite"/>
    </source>
</evidence>
<keyword evidence="3" id="KW-1185">Reference proteome</keyword>
<accession>A0A1X1ZH82</accession>
<feature type="region of interest" description="Disordered" evidence="1">
    <location>
        <begin position="79"/>
        <end position="129"/>
    </location>
</feature>
<dbReference type="EMBL" id="LQPJ01000112">
    <property type="protein sequence ID" value="ORW22757.1"/>
    <property type="molecule type" value="Genomic_DNA"/>
</dbReference>
<evidence type="ECO:0000313" key="3">
    <source>
        <dbReference type="Proteomes" id="UP000193529"/>
    </source>
</evidence>
<protein>
    <submittedName>
        <fullName evidence="2">Uncharacterized protein</fullName>
    </submittedName>
</protein>
<proteinExistence type="predicted"/>
<comment type="caution">
    <text evidence="2">The sequence shown here is derived from an EMBL/GenBank/DDBJ whole genome shotgun (WGS) entry which is preliminary data.</text>
</comment>
<feature type="compositionally biased region" description="Basic and acidic residues" evidence="1">
    <location>
        <begin position="116"/>
        <end position="126"/>
    </location>
</feature>
<feature type="compositionally biased region" description="Basic residues" evidence="1">
    <location>
        <begin position="199"/>
        <end position="212"/>
    </location>
</feature>
<organism evidence="2 3">
    <name type="scientific">Mycobacterium palustre</name>
    <dbReference type="NCBI Taxonomy" id="153971"/>
    <lineage>
        <taxon>Bacteria</taxon>
        <taxon>Bacillati</taxon>
        <taxon>Actinomycetota</taxon>
        <taxon>Actinomycetes</taxon>
        <taxon>Mycobacteriales</taxon>
        <taxon>Mycobacteriaceae</taxon>
        <taxon>Mycobacterium</taxon>
        <taxon>Mycobacterium simiae complex</taxon>
    </lineage>
</organism>
<dbReference type="AlphaFoldDB" id="A0A1X1ZH82"/>
<gene>
    <name evidence="2" type="ORF">AWC19_13045</name>
</gene>
<reference evidence="2 3" key="1">
    <citation type="submission" date="2016-01" db="EMBL/GenBank/DDBJ databases">
        <title>The new phylogeny of the genus Mycobacterium.</title>
        <authorList>
            <person name="Tarcisio F."/>
            <person name="Conor M."/>
            <person name="Antonella G."/>
            <person name="Elisabetta G."/>
            <person name="Giulia F.S."/>
            <person name="Sara T."/>
            <person name="Anna F."/>
            <person name="Clotilde B."/>
            <person name="Roberto B."/>
            <person name="Veronica D.S."/>
            <person name="Fabio R."/>
            <person name="Monica P."/>
            <person name="Olivier J."/>
            <person name="Enrico T."/>
            <person name="Nicola S."/>
        </authorList>
    </citation>
    <scope>NUCLEOTIDE SEQUENCE [LARGE SCALE GENOMIC DNA]</scope>
    <source>
        <strain evidence="2 3">DSM 44572</strain>
    </source>
</reference>
<dbReference type="STRING" id="153971.AWC19_13045"/>